<feature type="compositionally biased region" description="Pro residues" evidence="1">
    <location>
        <begin position="33"/>
        <end position="47"/>
    </location>
</feature>
<protein>
    <submittedName>
        <fullName evidence="2">Uncharacterized protein</fullName>
    </submittedName>
</protein>
<feature type="region of interest" description="Disordered" evidence="1">
    <location>
        <begin position="23"/>
        <end position="62"/>
    </location>
</feature>
<evidence type="ECO:0000313" key="2">
    <source>
        <dbReference type="EMBL" id="RPB20358.1"/>
    </source>
</evidence>
<reference evidence="2 3" key="1">
    <citation type="journal article" date="2018" name="Nat. Ecol. Evol.">
        <title>Pezizomycetes genomes reveal the molecular basis of ectomycorrhizal truffle lifestyle.</title>
        <authorList>
            <person name="Murat C."/>
            <person name="Payen T."/>
            <person name="Noel B."/>
            <person name="Kuo A."/>
            <person name="Morin E."/>
            <person name="Chen J."/>
            <person name="Kohler A."/>
            <person name="Krizsan K."/>
            <person name="Balestrini R."/>
            <person name="Da Silva C."/>
            <person name="Montanini B."/>
            <person name="Hainaut M."/>
            <person name="Levati E."/>
            <person name="Barry K.W."/>
            <person name="Belfiori B."/>
            <person name="Cichocki N."/>
            <person name="Clum A."/>
            <person name="Dockter R.B."/>
            <person name="Fauchery L."/>
            <person name="Guy J."/>
            <person name="Iotti M."/>
            <person name="Le Tacon F."/>
            <person name="Lindquist E.A."/>
            <person name="Lipzen A."/>
            <person name="Malagnac F."/>
            <person name="Mello A."/>
            <person name="Molinier V."/>
            <person name="Miyauchi S."/>
            <person name="Poulain J."/>
            <person name="Riccioni C."/>
            <person name="Rubini A."/>
            <person name="Sitrit Y."/>
            <person name="Splivallo R."/>
            <person name="Traeger S."/>
            <person name="Wang M."/>
            <person name="Zifcakova L."/>
            <person name="Wipf D."/>
            <person name="Zambonelli A."/>
            <person name="Paolocci F."/>
            <person name="Nowrousian M."/>
            <person name="Ottonello S."/>
            <person name="Baldrian P."/>
            <person name="Spatafora J.W."/>
            <person name="Henrissat B."/>
            <person name="Nagy L.G."/>
            <person name="Aury J.M."/>
            <person name="Wincker P."/>
            <person name="Grigoriev I.V."/>
            <person name="Bonfante P."/>
            <person name="Martin F.M."/>
        </authorList>
    </citation>
    <scope>NUCLEOTIDE SEQUENCE [LARGE SCALE GENOMIC DNA]</scope>
    <source>
        <strain evidence="2 3">ATCC MYA-4762</strain>
    </source>
</reference>
<feature type="region of interest" description="Disordered" evidence="1">
    <location>
        <begin position="266"/>
        <end position="289"/>
    </location>
</feature>
<dbReference type="Proteomes" id="UP000267821">
    <property type="component" value="Unassembled WGS sequence"/>
</dbReference>
<dbReference type="EMBL" id="ML121573">
    <property type="protein sequence ID" value="RPB20358.1"/>
    <property type="molecule type" value="Genomic_DNA"/>
</dbReference>
<feature type="compositionally biased region" description="Low complexity" evidence="1">
    <location>
        <begin position="48"/>
        <end position="62"/>
    </location>
</feature>
<dbReference type="AlphaFoldDB" id="A0A3N4LF84"/>
<accession>A0A3N4LF84</accession>
<sequence length="418" mass="45923">MVLREDFGRLSSFLQRNHPDIYAQFSSSSPYSEPAPPPPPPPPPLPPRNSSLGPTPTPSTTSLESLLKRKEHDLVALHALRTQQDSELNSLRKQVKGLQDFIIQSRNKTQALEGIVDLDDVYFEREFKQLAASVRDWCWKLSRGAGIFVGEEVERKPFLIKEEIERLMKTHSKIGVVTAFVVDKMWVGCLGRYALGLSNEEEVVLRALEGEMRKSDKIPMASINRWRASTLSLLSKSPSTTTTIATQTAILTSTITHTLSRLLVPPVSATSTTTPPATQPTTRPTPSDERSLARILEKAMILYSQLRAQRARFELIYPDKGDGYDCRTMEDASDIVMYDEEDLMGGRVGAVSFPGLVKWGEEQEGGRGAVVIVEGKEGSWGAGNAGQGDGSAGPGVGGRPRVLVKARVLCVVPEEPDE</sequence>
<name>A0A3N4LF84_9PEZI</name>
<dbReference type="OrthoDB" id="5328813at2759"/>
<evidence type="ECO:0000313" key="3">
    <source>
        <dbReference type="Proteomes" id="UP000267821"/>
    </source>
</evidence>
<feature type="compositionally biased region" description="Low complexity" evidence="1">
    <location>
        <begin position="266"/>
        <end position="285"/>
    </location>
</feature>
<proteinExistence type="predicted"/>
<dbReference type="STRING" id="1051890.A0A3N4LF84"/>
<gene>
    <name evidence="2" type="ORF">L211DRAFT_524453</name>
</gene>
<dbReference type="InParanoid" id="A0A3N4LF84"/>
<evidence type="ECO:0000256" key="1">
    <source>
        <dbReference type="SAM" id="MobiDB-lite"/>
    </source>
</evidence>
<keyword evidence="3" id="KW-1185">Reference proteome</keyword>
<organism evidence="2 3">
    <name type="scientific">Terfezia boudieri ATCC MYA-4762</name>
    <dbReference type="NCBI Taxonomy" id="1051890"/>
    <lineage>
        <taxon>Eukaryota</taxon>
        <taxon>Fungi</taxon>
        <taxon>Dikarya</taxon>
        <taxon>Ascomycota</taxon>
        <taxon>Pezizomycotina</taxon>
        <taxon>Pezizomycetes</taxon>
        <taxon>Pezizales</taxon>
        <taxon>Pezizaceae</taxon>
        <taxon>Terfezia</taxon>
    </lineage>
</organism>